<keyword evidence="10" id="KW-1185">Reference proteome</keyword>
<dbReference type="AlphaFoldDB" id="A0A6J1LPH4"/>
<dbReference type="GO" id="GO:0005886">
    <property type="term" value="C:plasma membrane"/>
    <property type="evidence" value="ECO:0007669"/>
    <property type="project" value="UniProtKB-UniRule"/>
</dbReference>
<dbReference type="OrthoDB" id="18814at2759"/>
<dbReference type="InterPro" id="IPR002666">
    <property type="entry name" value="Folate_carrier"/>
</dbReference>
<keyword evidence="4 8" id="KW-1133">Transmembrane helix</keyword>
<dbReference type="NCBIfam" id="TIGR00806">
    <property type="entry name" value="rfc"/>
    <property type="match status" value="1"/>
</dbReference>
<keyword evidence="9" id="KW-0732">Signal</keyword>
<evidence type="ECO:0000256" key="9">
    <source>
        <dbReference type="SAM" id="SignalP"/>
    </source>
</evidence>
<dbReference type="FunFam" id="1.20.1250.20:FF:000298">
    <property type="entry name" value="Thiamine transporter"/>
    <property type="match status" value="1"/>
</dbReference>
<evidence type="ECO:0000256" key="1">
    <source>
        <dbReference type="ARBA" id="ARBA00005773"/>
    </source>
</evidence>
<feature type="transmembrane region" description="Helical" evidence="8">
    <location>
        <begin position="135"/>
        <end position="154"/>
    </location>
</feature>
<organism evidence="10 11">
    <name type="scientific">Drosophila hydei</name>
    <name type="common">Fruit fly</name>
    <dbReference type="NCBI Taxonomy" id="7224"/>
    <lineage>
        <taxon>Eukaryota</taxon>
        <taxon>Metazoa</taxon>
        <taxon>Ecdysozoa</taxon>
        <taxon>Arthropoda</taxon>
        <taxon>Hexapoda</taxon>
        <taxon>Insecta</taxon>
        <taxon>Pterygota</taxon>
        <taxon>Neoptera</taxon>
        <taxon>Endopterygota</taxon>
        <taxon>Diptera</taxon>
        <taxon>Brachycera</taxon>
        <taxon>Muscomorpha</taxon>
        <taxon>Ephydroidea</taxon>
        <taxon>Drosophilidae</taxon>
        <taxon>Drosophila</taxon>
    </lineage>
</organism>
<comment type="subcellular location">
    <subcellularLocation>
        <location evidence="7">Membrane</location>
        <topology evidence="7">Multi-pass membrane protein</topology>
    </subcellularLocation>
</comment>
<keyword evidence="5 7" id="KW-0472">Membrane</keyword>
<dbReference type="Gene3D" id="1.20.1250.20">
    <property type="entry name" value="MFS general substrate transporter like domains"/>
    <property type="match status" value="1"/>
</dbReference>
<evidence type="ECO:0000256" key="7">
    <source>
        <dbReference type="PIRNR" id="PIRNR028739"/>
    </source>
</evidence>
<comment type="similarity">
    <text evidence="1 7">Belongs to the reduced folate carrier (RFC) transporter (TC 2.A.48) family.</text>
</comment>
<proteinExistence type="inferred from homology"/>
<dbReference type="KEGG" id="dhe:111595844"/>
<feature type="transmembrane region" description="Helical" evidence="8">
    <location>
        <begin position="73"/>
        <end position="91"/>
    </location>
</feature>
<dbReference type="Pfam" id="PF01770">
    <property type="entry name" value="Folate_carrier"/>
    <property type="match status" value="1"/>
</dbReference>
<evidence type="ECO:0000256" key="6">
    <source>
        <dbReference type="ARBA" id="ARBA00023180"/>
    </source>
</evidence>
<feature type="transmembrane region" description="Helical" evidence="8">
    <location>
        <begin position="280"/>
        <end position="298"/>
    </location>
</feature>
<sequence length="433" mass="48138">MQSWLKISLLLCLFGFFRELRPSEPFVTEYLAGDWKNLTTEQIYQDVYPFGTYAVLAQLVIVFLITDLLRYKPIIVLSSIAGIILFSFLLWTHTLFELQLAQLFFGFFTAAEVAYYTYIYANVDRERYQLVTGHTRAAILGGKFLGGVIAQLLVSTESLSFRGLHFISLSTQVISLPISLLLPSVPRSLYFYSVKTHQKETKAVEEFTTDAVAPKFSLSNAGRLLWYHLVSSYTNPVVLLWSSWWALGICGQIQVISYIQFLWKELAPEYQSNYNGGVEAAATLLGAIGAILAGMLNSNSNRNRYMLLNSICVGVLGGLLLITACVDSLWLAYVSYVIFCAVFFFTITVAAAIVAENLVDDSFGLIFGINMLVALVLQTILTIVVLTDTGFGLPPKTQYIVYGSYFIVLGAVFLLLQLLLRACSKKSPAINAS</sequence>
<feature type="transmembrane region" description="Helical" evidence="8">
    <location>
        <begin position="365"/>
        <end position="387"/>
    </location>
</feature>
<dbReference type="RefSeq" id="XP_023165522.2">
    <property type="nucleotide sequence ID" value="XM_023309754.2"/>
</dbReference>
<dbReference type="PANTHER" id="PTHR10686:SF18">
    <property type="entry name" value="IP11787P-RELATED"/>
    <property type="match status" value="1"/>
</dbReference>
<evidence type="ECO:0000256" key="3">
    <source>
        <dbReference type="ARBA" id="ARBA00022954"/>
    </source>
</evidence>
<evidence type="ECO:0000256" key="8">
    <source>
        <dbReference type="SAM" id="Phobius"/>
    </source>
</evidence>
<feature type="transmembrane region" description="Helical" evidence="8">
    <location>
        <begin position="399"/>
        <end position="420"/>
    </location>
</feature>
<feature type="transmembrane region" description="Helical" evidence="8">
    <location>
        <begin position="46"/>
        <end position="66"/>
    </location>
</feature>
<dbReference type="GO" id="GO:0005542">
    <property type="term" value="F:folic acid binding"/>
    <property type="evidence" value="ECO:0007669"/>
    <property type="project" value="UniProtKB-KW"/>
</dbReference>
<keyword evidence="3" id="KW-0290">Folate-binding</keyword>
<feature type="transmembrane region" description="Helical" evidence="8">
    <location>
        <begin position="238"/>
        <end position="260"/>
    </location>
</feature>
<evidence type="ECO:0000256" key="5">
    <source>
        <dbReference type="ARBA" id="ARBA00023136"/>
    </source>
</evidence>
<keyword evidence="6" id="KW-0325">Glycoprotein</keyword>
<dbReference type="OMA" id="DIWACYA"/>
<dbReference type="Proteomes" id="UP000504633">
    <property type="component" value="Unplaced"/>
</dbReference>
<accession>A0A6J1LPH4</accession>
<dbReference type="GeneID" id="111595844"/>
<reference evidence="11" key="1">
    <citation type="submission" date="2025-08" db="UniProtKB">
        <authorList>
            <consortium name="RefSeq"/>
        </authorList>
    </citation>
    <scope>IDENTIFICATION</scope>
    <source>
        <strain evidence="11">15085-1641.00</strain>
        <tissue evidence="11">Whole body</tissue>
    </source>
</reference>
<feature type="transmembrane region" description="Helical" evidence="8">
    <location>
        <begin position="103"/>
        <end position="123"/>
    </location>
</feature>
<dbReference type="SUPFAM" id="SSF103473">
    <property type="entry name" value="MFS general substrate transporter"/>
    <property type="match status" value="1"/>
</dbReference>
<keyword evidence="7" id="KW-0813">Transport</keyword>
<dbReference type="InterPro" id="IPR036259">
    <property type="entry name" value="MFS_trans_sf"/>
</dbReference>
<feature type="transmembrane region" description="Helical" evidence="8">
    <location>
        <begin position="166"/>
        <end position="185"/>
    </location>
</feature>
<feature type="transmembrane region" description="Helical" evidence="8">
    <location>
        <begin position="330"/>
        <end position="353"/>
    </location>
</feature>
<feature type="signal peptide" evidence="9">
    <location>
        <begin position="1"/>
        <end position="22"/>
    </location>
</feature>
<keyword evidence="2 8" id="KW-0812">Transmembrane</keyword>
<evidence type="ECO:0000256" key="4">
    <source>
        <dbReference type="ARBA" id="ARBA00022989"/>
    </source>
</evidence>
<dbReference type="GO" id="GO:0090482">
    <property type="term" value="F:vitamin transmembrane transporter activity"/>
    <property type="evidence" value="ECO:0007669"/>
    <property type="project" value="InterPro"/>
</dbReference>
<feature type="transmembrane region" description="Helical" evidence="8">
    <location>
        <begin position="305"/>
        <end position="324"/>
    </location>
</feature>
<protein>
    <submittedName>
        <fullName evidence="11">Thiamine transporter 1</fullName>
    </submittedName>
</protein>
<name>A0A6J1LPH4_DROHY</name>
<feature type="chain" id="PRO_5026696507" evidence="9">
    <location>
        <begin position="23"/>
        <end position="433"/>
    </location>
</feature>
<evidence type="ECO:0000256" key="2">
    <source>
        <dbReference type="ARBA" id="ARBA00022692"/>
    </source>
</evidence>
<dbReference type="PANTHER" id="PTHR10686">
    <property type="entry name" value="FOLATE TRANSPORTER"/>
    <property type="match status" value="1"/>
</dbReference>
<evidence type="ECO:0000313" key="11">
    <source>
        <dbReference type="RefSeq" id="XP_023165522.2"/>
    </source>
</evidence>
<evidence type="ECO:0000313" key="10">
    <source>
        <dbReference type="Proteomes" id="UP000504633"/>
    </source>
</evidence>
<gene>
    <name evidence="11" type="primary">LOC111595844</name>
</gene>
<dbReference type="PIRSF" id="PIRSF028739">
    <property type="entry name" value="Folate_carrier"/>
    <property type="match status" value="1"/>
</dbReference>